<feature type="compositionally biased region" description="Polar residues" evidence="1">
    <location>
        <begin position="27"/>
        <end position="36"/>
    </location>
</feature>
<dbReference type="PANTHER" id="PTHR33697">
    <property type="entry name" value="T17B22.17 PROTEIN-RELATED"/>
    <property type="match status" value="1"/>
</dbReference>
<dbReference type="PANTHER" id="PTHR33697:SF1">
    <property type="entry name" value="TUDOR_PWWP_MBT SUPERFAMILY PROTEIN"/>
    <property type="match status" value="1"/>
</dbReference>
<proteinExistence type="predicted"/>
<name>A0A2K3LPN3_TRIPR</name>
<evidence type="ECO:0000256" key="1">
    <source>
        <dbReference type="SAM" id="MobiDB-lite"/>
    </source>
</evidence>
<dbReference type="EMBL" id="ASHM01038057">
    <property type="protein sequence ID" value="PNX80496.1"/>
    <property type="molecule type" value="Genomic_DNA"/>
</dbReference>
<accession>A0A2K3LPN3</accession>
<reference evidence="2 3" key="2">
    <citation type="journal article" date="2017" name="Front. Plant Sci.">
        <title>Gene Classification and Mining of Molecular Markers Useful in Red Clover (Trifolium pratense) Breeding.</title>
        <authorList>
            <person name="Istvanek J."/>
            <person name="Dluhosova J."/>
            <person name="Dluhos P."/>
            <person name="Patkova L."/>
            <person name="Nedelnik J."/>
            <person name="Repkova J."/>
        </authorList>
    </citation>
    <scope>NUCLEOTIDE SEQUENCE [LARGE SCALE GENOMIC DNA]</scope>
    <source>
        <strain evidence="3">cv. Tatra</strain>
        <tissue evidence="2">Young leaves</tissue>
    </source>
</reference>
<sequence length="346" mass="37816">MPQVSALEQQSCQANQSEAFPLRNGFKNESGSTSSAVGHDIVGDGVEKDSSKWQSKGKRNLRHTSKNRKQVSRKYIGMDGESKAYLTGTRNSDGFCEGAGQKQKVEWNVTGVSNASYNCTSQIKCKPVAEGQAEGFRDLIKIVRGTAAEPPQRSLPYRQSRFTLNSRYEVADFPGRNCTDGTLYNVKLEAKSSYRPQHVPLVSLMSKLNGKAIIGHPLTVDVLEDGHCDKMLGGSGGGVEVEVGDIYCAAKPKPVTRRVPSKKSRFSRRKSSKSKKSGLLNKKIRKLSSLTGHRQSEEEKKPVVDKLKGPVIACIPLTIVFSRIHEAVSGQARSTHRAVSATNNNP</sequence>
<feature type="compositionally biased region" description="Polar residues" evidence="1">
    <location>
        <begin position="1"/>
        <end position="18"/>
    </location>
</feature>
<protein>
    <submittedName>
        <fullName evidence="2">Uncharacterized protein</fullName>
    </submittedName>
</protein>
<feature type="region of interest" description="Disordered" evidence="1">
    <location>
        <begin position="258"/>
        <end position="281"/>
    </location>
</feature>
<dbReference type="Proteomes" id="UP000236291">
    <property type="component" value="Unassembled WGS sequence"/>
</dbReference>
<dbReference type="InterPro" id="IPR044679">
    <property type="entry name" value="PWWP2-like"/>
</dbReference>
<reference evidence="2 3" key="1">
    <citation type="journal article" date="2014" name="Am. J. Bot.">
        <title>Genome assembly and annotation for red clover (Trifolium pratense; Fabaceae).</title>
        <authorList>
            <person name="Istvanek J."/>
            <person name="Jaros M."/>
            <person name="Krenek A."/>
            <person name="Repkova J."/>
        </authorList>
    </citation>
    <scope>NUCLEOTIDE SEQUENCE [LARGE SCALE GENOMIC DNA]</scope>
    <source>
        <strain evidence="3">cv. Tatra</strain>
        <tissue evidence="2">Young leaves</tissue>
    </source>
</reference>
<dbReference type="AlphaFoldDB" id="A0A2K3LPN3"/>
<feature type="compositionally biased region" description="Basic and acidic residues" evidence="1">
    <location>
        <begin position="41"/>
        <end position="51"/>
    </location>
</feature>
<evidence type="ECO:0000313" key="3">
    <source>
        <dbReference type="Proteomes" id="UP000236291"/>
    </source>
</evidence>
<dbReference type="ExpressionAtlas" id="A0A2K3LPN3">
    <property type="expression patterns" value="baseline"/>
</dbReference>
<feature type="region of interest" description="Disordered" evidence="1">
    <location>
        <begin position="1"/>
        <end position="73"/>
    </location>
</feature>
<gene>
    <name evidence="2" type="ORF">L195_g036498</name>
</gene>
<evidence type="ECO:0000313" key="2">
    <source>
        <dbReference type="EMBL" id="PNX80496.1"/>
    </source>
</evidence>
<feature type="compositionally biased region" description="Basic residues" evidence="1">
    <location>
        <begin position="55"/>
        <end position="72"/>
    </location>
</feature>
<comment type="caution">
    <text evidence="2">The sequence shown here is derived from an EMBL/GenBank/DDBJ whole genome shotgun (WGS) entry which is preliminary data.</text>
</comment>
<dbReference type="STRING" id="57577.A0A2K3LPN3"/>
<organism evidence="2 3">
    <name type="scientific">Trifolium pratense</name>
    <name type="common">Red clover</name>
    <dbReference type="NCBI Taxonomy" id="57577"/>
    <lineage>
        <taxon>Eukaryota</taxon>
        <taxon>Viridiplantae</taxon>
        <taxon>Streptophyta</taxon>
        <taxon>Embryophyta</taxon>
        <taxon>Tracheophyta</taxon>
        <taxon>Spermatophyta</taxon>
        <taxon>Magnoliopsida</taxon>
        <taxon>eudicotyledons</taxon>
        <taxon>Gunneridae</taxon>
        <taxon>Pentapetalae</taxon>
        <taxon>rosids</taxon>
        <taxon>fabids</taxon>
        <taxon>Fabales</taxon>
        <taxon>Fabaceae</taxon>
        <taxon>Papilionoideae</taxon>
        <taxon>50 kb inversion clade</taxon>
        <taxon>NPAAA clade</taxon>
        <taxon>Hologalegina</taxon>
        <taxon>IRL clade</taxon>
        <taxon>Trifolieae</taxon>
        <taxon>Trifolium</taxon>
    </lineage>
</organism>